<dbReference type="InterPro" id="IPR013783">
    <property type="entry name" value="Ig-like_fold"/>
</dbReference>
<protein>
    <recommendedName>
        <fullName evidence="6">CHAP domain-containing protein</fullName>
    </recommendedName>
</protein>
<keyword evidence="5" id="KW-1185">Reference proteome</keyword>
<feature type="region of interest" description="Disordered" evidence="1">
    <location>
        <begin position="1"/>
        <end position="25"/>
    </location>
</feature>
<dbReference type="Gene3D" id="2.60.40.10">
    <property type="entry name" value="Immunoglobulins"/>
    <property type="match status" value="1"/>
</dbReference>
<proteinExistence type="predicted"/>
<dbReference type="EMBL" id="AM849034">
    <property type="protein sequence ID" value="CAQ00544.1"/>
    <property type="molecule type" value="Genomic_DNA"/>
</dbReference>
<dbReference type="CDD" id="cd00102">
    <property type="entry name" value="IPT"/>
    <property type="match status" value="1"/>
</dbReference>
<dbReference type="HOGENOM" id="CLU_936255_0_0_11"/>
<reference evidence="4 5" key="1">
    <citation type="journal article" date="2008" name="J. Bacteriol.">
        <title>Genome of the actinomycete plant pathogen Clavibacter michiganensis subsp. sepedonicus suggests recent niche adaptation.</title>
        <authorList>
            <person name="Bentley S.D."/>
            <person name="Corton C."/>
            <person name="Brown S.E."/>
            <person name="Barron A."/>
            <person name="Clark L."/>
            <person name="Doggett J."/>
            <person name="Harris B."/>
            <person name="Ormond D."/>
            <person name="Quail M.A."/>
            <person name="May G."/>
            <person name="Francis D."/>
            <person name="Knudson D."/>
            <person name="Parkhill J."/>
            <person name="Ishimaru C.A."/>
        </authorList>
    </citation>
    <scope>NUCLEOTIDE SEQUENCE [LARGE SCALE GENOMIC DNA]</scope>
    <source>
        <strain evidence="5">ATCC 33113 / DSM 20744 / JCM 9667 / LMG 2889 / ICMP 2535 / C-1</strain>
    </source>
</reference>
<feature type="domain" description="Putative amidase" evidence="3">
    <location>
        <begin position="169"/>
        <end position="321"/>
    </location>
</feature>
<dbReference type="GO" id="GO:0005975">
    <property type="term" value="P:carbohydrate metabolic process"/>
    <property type="evidence" value="ECO:0007669"/>
    <property type="project" value="UniProtKB-ARBA"/>
</dbReference>
<evidence type="ECO:0000313" key="5">
    <source>
        <dbReference type="Proteomes" id="UP000001318"/>
    </source>
</evidence>
<feature type="domain" description="IPT/TIG" evidence="2">
    <location>
        <begin position="79"/>
        <end position="140"/>
    </location>
</feature>
<evidence type="ECO:0000259" key="3">
    <source>
        <dbReference type="Pfam" id="PF12671"/>
    </source>
</evidence>
<dbReference type="InterPro" id="IPR024301">
    <property type="entry name" value="Amidase_6"/>
</dbReference>
<dbReference type="PANTHER" id="PTHR40032">
    <property type="entry name" value="EXPORTED PROTEIN-RELATED"/>
    <property type="match status" value="1"/>
</dbReference>
<dbReference type="InterPro" id="IPR002909">
    <property type="entry name" value="IPT_dom"/>
</dbReference>
<evidence type="ECO:0000313" key="4">
    <source>
        <dbReference type="EMBL" id="CAQ00544.1"/>
    </source>
</evidence>
<dbReference type="eggNOG" id="ENOG5030VQS">
    <property type="taxonomic scope" value="Bacteria"/>
</dbReference>
<dbReference type="SUPFAM" id="SSF81296">
    <property type="entry name" value="E set domains"/>
    <property type="match status" value="1"/>
</dbReference>
<gene>
    <name evidence="4" type="ordered locus">CMS0424</name>
</gene>
<dbReference type="AlphaFoldDB" id="B0RCE6"/>
<feature type="region of interest" description="Disordered" evidence="1">
    <location>
        <begin position="63"/>
        <end position="87"/>
    </location>
</feature>
<dbReference type="STRING" id="31964.CMS0424"/>
<organism evidence="4 5">
    <name type="scientific">Clavibacter sepedonicus</name>
    <name type="common">Clavibacter michiganensis subsp. sepedonicus</name>
    <dbReference type="NCBI Taxonomy" id="31964"/>
    <lineage>
        <taxon>Bacteria</taxon>
        <taxon>Bacillati</taxon>
        <taxon>Actinomycetota</taxon>
        <taxon>Actinomycetes</taxon>
        <taxon>Micrococcales</taxon>
        <taxon>Microbacteriaceae</taxon>
        <taxon>Clavibacter</taxon>
    </lineage>
</organism>
<sequence length="325" mass="34486">MRSRSAGGRVTLDQPGTRVDPYPPEHHVTADIRRRSILAAVLAVPVTAVLAACTRQEPVPRATLGAGADGQPAASGSSPAVSSVEPASLSVSGGQTVTLTGAGLSGATAVMFAGTAGTDLQVAGDGSVTVVAPRSADYEDRFADIQVMAGDTPLTAATAAYAAQTPVDKQLQYALAHWDAYNLTEYGNFNSSGGDCVNFVSQSLIQRGWQMTNEWHNRGGGSDWTYAWIHVPTFDKWLAANASTLGVKRLELADRDQLKLGDIVIFDWNRNSSPDHTQIVSAIEPKDGGNVVKMVGHNLDNDYRDLDETITTEHPGAEVHFWSVA</sequence>
<dbReference type="Pfam" id="PF01833">
    <property type="entry name" value="TIG"/>
    <property type="match status" value="1"/>
</dbReference>
<evidence type="ECO:0000259" key="2">
    <source>
        <dbReference type="Pfam" id="PF01833"/>
    </source>
</evidence>
<name>B0RCE6_CLASE</name>
<evidence type="ECO:0008006" key="6">
    <source>
        <dbReference type="Google" id="ProtNLM"/>
    </source>
</evidence>
<evidence type="ECO:0000256" key="1">
    <source>
        <dbReference type="SAM" id="MobiDB-lite"/>
    </source>
</evidence>
<dbReference type="InterPro" id="IPR014756">
    <property type="entry name" value="Ig_E-set"/>
</dbReference>
<dbReference type="Pfam" id="PF12671">
    <property type="entry name" value="Amidase_6"/>
    <property type="match status" value="1"/>
</dbReference>
<dbReference type="KEGG" id="cms:CMS0424"/>
<accession>B0RCE6</accession>
<dbReference type="PANTHER" id="PTHR40032:SF1">
    <property type="entry name" value="EXPORTED PROTEIN"/>
    <property type="match status" value="1"/>
</dbReference>
<feature type="compositionally biased region" description="Low complexity" evidence="1">
    <location>
        <begin position="65"/>
        <end position="87"/>
    </location>
</feature>
<dbReference type="Proteomes" id="UP000001318">
    <property type="component" value="Chromosome"/>
</dbReference>